<comment type="function">
    <text evidence="11">Fluoride-specific ion channel. Important for reducing fluoride concentration in the cell, thus reducing its toxicity.</text>
</comment>
<evidence type="ECO:0000313" key="12">
    <source>
        <dbReference type="EMBL" id="PWW82907.1"/>
    </source>
</evidence>
<comment type="similarity">
    <text evidence="9 11">Belongs to the fluoride channel Fluc/FEX (TC 1.A.43) family.</text>
</comment>
<keyword evidence="11" id="KW-0813">Transport</keyword>
<evidence type="ECO:0000256" key="10">
    <source>
        <dbReference type="ARBA" id="ARBA00035585"/>
    </source>
</evidence>
<name>A0A317TAM6_9CHLB</name>
<keyword evidence="8 11" id="KW-0407">Ion channel</keyword>
<organism evidence="12 13">
    <name type="scientific">Prosthecochloris marina</name>
    <dbReference type="NCBI Taxonomy" id="2017681"/>
    <lineage>
        <taxon>Bacteria</taxon>
        <taxon>Pseudomonadati</taxon>
        <taxon>Chlorobiota</taxon>
        <taxon>Chlorobiia</taxon>
        <taxon>Chlorobiales</taxon>
        <taxon>Chlorobiaceae</taxon>
        <taxon>Prosthecochloris</taxon>
    </lineage>
</organism>
<keyword evidence="6 11" id="KW-0406">Ion transport</keyword>
<dbReference type="GO" id="GO:0062054">
    <property type="term" value="F:fluoride channel activity"/>
    <property type="evidence" value="ECO:0007669"/>
    <property type="project" value="UniProtKB-UniRule"/>
</dbReference>
<comment type="catalytic activity">
    <reaction evidence="10">
        <text>fluoride(in) = fluoride(out)</text>
        <dbReference type="Rhea" id="RHEA:76159"/>
        <dbReference type="ChEBI" id="CHEBI:17051"/>
    </reaction>
    <physiologicalReaction direction="left-to-right" evidence="10">
        <dbReference type="Rhea" id="RHEA:76160"/>
    </physiologicalReaction>
</comment>
<dbReference type="PANTHER" id="PTHR28259:SF1">
    <property type="entry name" value="FLUORIDE EXPORT PROTEIN 1-RELATED"/>
    <property type="match status" value="1"/>
</dbReference>
<dbReference type="EMBL" id="PDNZ01000002">
    <property type="protein sequence ID" value="PWW82907.1"/>
    <property type="molecule type" value="Genomic_DNA"/>
</dbReference>
<keyword evidence="5 11" id="KW-1133">Transmembrane helix</keyword>
<feature type="transmembrane region" description="Helical" evidence="11">
    <location>
        <begin position="31"/>
        <end position="58"/>
    </location>
</feature>
<evidence type="ECO:0000256" key="9">
    <source>
        <dbReference type="ARBA" id="ARBA00035120"/>
    </source>
</evidence>
<keyword evidence="13" id="KW-1185">Reference proteome</keyword>
<dbReference type="PANTHER" id="PTHR28259">
    <property type="entry name" value="FLUORIDE EXPORT PROTEIN 1-RELATED"/>
    <property type="match status" value="1"/>
</dbReference>
<feature type="transmembrane region" description="Helical" evidence="11">
    <location>
        <begin position="70"/>
        <end position="88"/>
    </location>
</feature>
<dbReference type="NCBIfam" id="TIGR00494">
    <property type="entry name" value="crcB"/>
    <property type="match status" value="1"/>
</dbReference>
<dbReference type="Proteomes" id="UP000246278">
    <property type="component" value="Unassembled WGS sequence"/>
</dbReference>
<sequence>MMERYAALLLVGAGGFAGAVARYLVALLLPFIGTGFPFGTLTVNMVGCLLIGFVSELSITSSLVSPELRLLLATGFCGGFTTFSSYMYEIASLLRDGEMLYASIYLFGSIIGGIFCLYLGMQLAKMWT</sequence>
<evidence type="ECO:0000256" key="1">
    <source>
        <dbReference type="ARBA" id="ARBA00004651"/>
    </source>
</evidence>
<evidence type="ECO:0000256" key="8">
    <source>
        <dbReference type="ARBA" id="ARBA00023303"/>
    </source>
</evidence>
<protein>
    <recommendedName>
        <fullName evidence="11">Fluoride-specific ion channel FluC</fullName>
    </recommendedName>
</protein>
<dbReference type="OrthoDB" id="9815830at2"/>
<dbReference type="AlphaFoldDB" id="A0A317TAM6"/>
<reference evidence="13" key="1">
    <citation type="submission" date="2017-10" db="EMBL/GenBank/DDBJ databases">
        <authorList>
            <person name="Gaisin V.A."/>
            <person name="Rysina M.S."/>
            <person name="Grouzdev D.S."/>
        </authorList>
    </citation>
    <scope>NUCLEOTIDE SEQUENCE [LARGE SCALE GENOMIC DNA]</scope>
    <source>
        <strain evidence="13">V1</strain>
    </source>
</reference>
<keyword evidence="7 11" id="KW-0472">Membrane</keyword>
<comment type="activity regulation">
    <text evidence="11">Na(+) is not transported, but it plays an essential structural role and its presence is essential for fluoride channel function.</text>
</comment>
<comment type="caution">
    <text evidence="12">The sequence shown here is derived from an EMBL/GenBank/DDBJ whole genome shotgun (WGS) entry which is preliminary data.</text>
</comment>
<evidence type="ECO:0000256" key="2">
    <source>
        <dbReference type="ARBA" id="ARBA00022475"/>
    </source>
</evidence>
<evidence type="ECO:0000313" key="13">
    <source>
        <dbReference type="Proteomes" id="UP000246278"/>
    </source>
</evidence>
<feature type="binding site" evidence="11">
    <location>
        <position position="78"/>
    </location>
    <ligand>
        <name>Na(+)</name>
        <dbReference type="ChEBI" id="CHEBI:29101"/>
        <note>structural</note>
    </ligand>
</feature>
<keyword evidence="4 11" id="KW-0812">Transmembrane</keyword>
<keyword evidence="2 11" id="KW-1003">Cell membrane</keyword>
<feature type="binding site" evidence="11">
    <location>
        <position position="81"/>
    </location>
    <ligand>
        <name>Na(+)</name>
        <dbReference type="ChEBI" id="CHEBI:29101"/>
        <note>structural</note>
    </ligand>
</feature>
<evidence type="ECO:0000256" key="6">
    <source>
        <dbReference type="ARBA" id="ARBA00023065"/>
    </source>
</evidence>
<dbReference type="GO" id="GO:0046872">
    <property type="term" value="F:metal ion binding"/>
    <property type="evidence" value="ECO:0007669"/>
    <property type="project" value="UniProtKB-KW"/>
</dbReference>
<dbReference type="GO" id="GO:0140114">
    <property type="term" value="P:cellular detoxification of fluoride"/>
    <property type="evidence" value="ECO:0007669"/>
    <property type="project" value="UniProtKB-UniRule"/>
</dbReference>
<evidence type="ECO:0000256" key="7">
    <source>
        <dbReference type="ARBA" id="ARBA00023136"/>
    </source>
</evidence>
<dbReference type="RefSeq" id="WP_110022621.1">
    <property type="nucleotide sequence ID" value="NZ_PDNZ01000002.1"/>
</dbReference>
<evidence type="ECO:0000256" key="5">
    <source>
        <dbReference type="ARBA" id="ARBA00022989"/>
    </source>
</evidence>
<dbReference type="Pfam" id="PF02537">
    <property type="entry name" value="CRCB"/>
    <property type="match status" value="1"/>
</dbReference>
<keyword evidence="3" id="KW-0997">Cell inner membrane</keyword>
<evidence type="ECO:0000256" key="4">
    <source>
        <dbReference type="ARBA" id="ARBA00022692"/>
    </source>
</evidence>
<gene>
    <name evidence="11" type="primary">fluC</name>
    <name evidence="11" type="synonym">crcB</name>
    <name evidence="12" type="ORF">CR164_03990</name>
</gene>
<evidence type="ECO:0000256" key="3">
    <source>
        <dbReference type="ARBA" id="ARBA00022519"/>
    </source>
</evidence>
<keyword evidence="11" id="KW-0915">Sodium</keyword>
<proteinExistence type="inferred from homology"/>
<feature type="transmembrane region" description="Helical" evidence="11">
    <location>
        <begin position="100"/>
        <end position="120"/>
    </location>
</feature>
<comment type="subcellular location">
    <subcellularLocation>
        <location evidence="1 11">Cell membrane</location>
        <topology evidence="1 11">Multi-pass membrane protein</topology>
    </subcellularLocation>
</comment>
<dbReference type="HAMAP" id="MF_00454">
    <property type="entry name" value="FluC"/>
    <property type="match status" value="1"/>
</dbReference>
<accession>A0A317TAM6</accession>
<dbReference type="InterPro" id="IPR003691">
    <property type="entry name" value="FluC"/>
</dbReference>
<evidence type="ECO:0000256" key="11">
    <source>
        <dbReference type="HAMAP-Rule" id="MF_00454"/>
    </source>
</evidence>
<dbReference type="GO" id="GO:0005886">
    <property type="term" value="C:plasma membrane"/>
    <property type="evidence" value="ECO:0007669"/>
    <property type="project" value="UniProtKB-SubCell"/>
</dbReference>
<keyword evidence="11" id="KW-0479">Metal-binding</keyword>